<name>A0A0F9C2T0_9ZZZZ</name>
<organism evidence="1">
    <name type="scientific">marine sediment metagenome</name>
    <dbReference type="NCBI Taxonomy" id="412755"/>
    <lineage>
        <taxon>unclassified sequences</taxon>
        <taxon>metagenomes</taxon>
        <taxon>ecological metagenomes</taxon>
    </lineage>
</organism>
<accession>A0A0F9C2T0</accession>
<feature type="non-terminal residue" evidence="1">
    <location>
        <position position="32"/>
    </location>
</feature>
<protein>
    <submittedName>
        <fullName evidence="1">Uncharacterized protein</fullName>
    </submittedName>
</protein>
<gene>
    <name evidence="1" type="ORF">LCGC14_2374430</name>
</gene>
<dbReference type="AlphaFoldDB" id="A0A0F9C2T0"/>
<reference evidence="1" key="1">
    <citation type="journal article" date="2015" name="Nature">
        <title>Complex archaea that bridge the gap between prokaryotes and eukaryotes.</title>
        <authorList>
            <person name="Spang A."/>
            <person name="Saw J.H."/>
            <person name="Jorgensen S.L."/>
            <person name="Zaremba-Niedzwiedzka K."/>
            <person name="Martijn J."/>
            <person name="Lind A.E."/>
            <person name="van Eijk R."/>
            <person name="Schleper C."/>
            <person name="Guy L."/>
            <person name="Ettema T.J."/>
        </authorList>
    </citation>
    <scope>NUCLEOTIDE SEQUENCE</scope>
</reference>
<sequence>MKTTEVQVSTTVDLSKEQIEEVFRAAEANERP</sequence>
<evidence type="ECO:0000313" key="1">
    <source>
        <dbReference type="EMBL" id="KKL28510.1"/>
    </source>
</evidence>
<dbReference type="EMBL" id="LAZR01035074">
    <property type="protein sequence ID" value="KKL28510.1"/>
    <property type="molecule type" value="Genomic_DNA"/>
</dbReference>
<comment type="caution">
    <text evidence="1">The sequence shown here is derived from an EMBL/GenBank/DDBJ whole genome shotgun (WGS) entry which is preliminary data.</text>
</comment>
<proteinExistence type="predicted"/>